<reference evidence="3 4" key="1">
    <citation type="submission" date="2022-03" db="EMBL/GenBank/DDBJ databases">
        <title>Agromyces sp. isolated from the gut of P. brevitarsis seulensis larvae.</title>
        <authorList>
            <person name="Won M."/>
            <person name="Kwon S.-W."/>
        </authorList>
    </citation>
    <scope>NUCLEOTIDE SEQUENCE [LARGE SCALE GENOMIC DNA]</scope>
    <source>
        <strain evidence="3 4">KACC 16215</strain>
    </source>
</reference>
<evidence type="ECO:0000256" key="2">
    <source>
        <dbReference type="SAM" id="Phobius"/>
    </source>
</evidence>
<feature type="transmembrane region" description="Helical" evidence="2">
    <location>
        <begin position="62"/>
        <end position="88"/>
    </location>
</feature>
<evidence type="ECO:0008006" key="5">
    <source>
        <dbReference type="Google" id="ProtNLM"/>
    </source>
</evidence>
<keyword evidence="2" id="KW-1133">Transmembrane helix</keyword>
<keyword evidence="2" id="KW-0472">Membrane</keyword>
<protein>
    <recommendedName>
        <fullName evidence="5">Dinucleotide-utilizing enzyme</fullName>
    </recommendedName>
</protein>
<accession>A0ABY4AW13</accession>
<name>A0ABY4AW13_9MICO</name>
<feature type="compositionally biased region" description="Low complexity" evidence="1">
    <location>
        <begin position="126"/>
        <end position="166"/>
    </location>
</feature>
<evidence type="ECO:0000313" key="4">
    <source>
        <dbReference type="Proteomes" id="UP000831304"/>
    </source>
</evidence>
<keyword evidence="4" id="KW-1185">Reference proteome</keyword>
<evidence type="ECO:0000256" key="1">
    <source>
        <dbReference type="SAM" id="MobiDB-lite"/>
    </source>
</evidence>
<dbReference type="EMBL" id="CP094533">
    <property type="protein sequence ID" value="UOE27370.1"/>
    <property type="molecule type" value="Genomic_DNA"/>
</dbReference>
<proteinExistence type="predicted"/>
<feature type="region of interest" description="Disordered" evidence="1">
    <location>
        <begin position="126"/>
        <end position="172"/>
    </location>
</feature>
<evidence type="ECO:0000313" key="3">
    <source>
        <dbReference type="EMBL" id="UOE27370.1"/>
    </source>
</evidence>
<keyword evidence="2" id="KW-0812">Transmembrane</keyword>
<dbReference type="RefSeq" id="WP_243570204.1">
    <property type="nucleotide sequence ID" value="NZ_BAAARD010000009.1"/>
</dbReference>
<sequence length="172" mass="16662">MTHSRPSAAVALVVPTIALAGSAVVTVIGAMWTSQANATLTAALTSGTGTAVDVYGSQSEIVVSSGLLTGGIVGLVVSLALFAVLIGFGALSRRAPAPALAAEAAESEPVVVEETVEEIVVEEVVPAEPAAESAEPAAVAAESAEPAAEADEPAGQAGQADQAGPAGPAPRA</sequence>
<dbReference type="Proteomes" id="UP000831304">
    <property type="component" value="Chromosome"/>
</dbReference>
<gene>
    <name evidence="3" type="ORF">MTP13_06195</name>
</gene>
<organism evidence="3 4">
    <name type="scientific">Agromyces soli</name>
    <dbReference type="NCBI Taxonomy" id="659012"/>
    <lineage>
        <taxon>Bacteria</taxon>
        <taxon>Bacillati</taxon>
        <taxon>Actinomycetota</taxon>
        <taxon>Actinomycetes</taxon>
        <taxon>Micrococcales</taxon>
        <taxon>Microbacteriaceae</taxon>
        <taxon>Agromyces</taxon>
    </lineage>
</organism>